<evidence type="ECO:0000313" key="2">
    <source>
        <dbReference type="EMBL" id="KAK3913521.1"/>
    </source>
</evidence>
<reference evidence="2" key="2">
    <citation type="journal article" date="2023" name="BMC Genomics">
        <title>Pest status, molecular evolution, and epigenetic factors derived from the genome assembly of Frankliniella fusca, a thysanopteran phytovirus vector.</title>
        <authorList>
            <person name="Catto M.A."/>
            <person name="Labadie P.E."/>
            <person name="Jacobson A.L."/>
            <person name="Kennedy G.G."/>
            <person name="Srinivasan R."/>
            <person name="Hunt B.G."/>
        </authorList>
    </citation>
    <scope>NUCLEOTIDE SEQUENCE</scope>
    <source>
        <strain evidence="2">PL_HMW_Pooled</strain>
    </source>
</reference>
<keyword evidence="2" id="KW-0648">Protein biosynthesis</keyword>
<evidence type="ECO:0000256" key="1">
    <source>
        <dbReference type="SAM" id="MobiDB-lite"/>
    </source>
</evidence>
<name>A0AAE1LB52_9NEOP</name>
<keyword evidence="3" id="KW-1185">Reference proteome</keyword>
<accession>A0AAE1LB52</accession>
<protein>
    <submittedName>
        <fullName evidence="2">Translation initiation factor IF-2</fullName>
    </submittedName>
</protein>
<feature type="region of interest" description="Disordered" evidence="1">
    <location>
        <begin position="147"/>
        <end position="193"/>
    </location>
</feature>
<dbReference type="GO" id="GO:0003743">
    <property type="term" value="F:translation initiation factor activity"/>
    <property type="evidence" value="ECO:0007669"/>
    <property type="project" value="UniProtKB-KW"/>
</dbReference>
<comment type="caution">
    <text evidence="2">The sequence shown here is derived from an EMBL/GenBank/DDBJ whole genome shotgun (WGS) entry which is preliminary data.</text>
</comment>
<gene>
    <name evidence="2" type="ORF">KUF71_022978</name>
</gene>
<sequence>MDGLVLVPLLTVACDSCLLRRCPLWSSNDELHVAAVAKVAEEAKREALARDPTATLKHDPTAILPKATGSAARPRPAHEVYLQRARDALQFDPAVPARPVGRQETPEERRLRKQARAQALLRHLQDQLHQQQEELLARRAARRAAPAAAAAAPPAAVRPAPAAAAARPPPAAAAGAPPAAAVRPPPAAAAGAPPAVVRPATFTVAGAAPVNGPAVNGAPVNVPPPPWYQQPVFPQNDYMHWPYQGPRPQQDWVNNVLPQYFQPPYQR</sequence>
<keyword evidence="2" id="KW-0396">Initiation factor</keyword>
<dbReference type="EMBL" id="JAHWGI010000325">
    <property type="protein sequence ID" value="KAK3913521.1"/>
    <property type="molecule type" value="Genomic_DNA"/>
</dbReference>
<proteinExistence type="predicted"/>
<dbReference type="Proteomes" id="UP001219518">
    <property type="component" value="Unassembled WGS sequence"/>
</dbReference>
<evidence type="ECO:0000313" key="3">
    <source>
        <dbReference type="Proteomes" id="UP001219518"/>
    </source>
</evidence>
<reference evidence="2" key="1">
    <citation type="submission" date="2021-07" db="EMBL/GenBank/DDBJ databases">
        <authorList>
            <person name="Catto M.A."/>
            <person name="Jacobson A."/>
            <person name="Kennedy G."/>
            <person name="Labadie P."/>
            <person name="Hunt B.G."/>
            <person name="Srinivasan R."/>
        </authorList>
    </citation>
    <scope>NUCLEOTIDE SEQUENCE</scope>
    <source>
        <strain evidence="2">PL_HMW_Pooled</strain>
        <tissue evidence="2">Head</tissue>
    </source>
</reference>
<organism evidence="2 3">
    <name type="scientific">Frankliniella fusca</name>
    <dbReference type="NCBI Taxonomy" id="407009"/>
    <lineage>
        <taxon>Eukaryota</taxon>
        <taxon>Metazoa</taxon>
        <taxon>Ecdysozoa</taxon>
        <taxon>Arthropoda</taxon>
        <taxon>Hexapoda</taxon>
        <taxon>Insecta</taxon>
        <taxon>Pterygota</taxon>
        <taxon>Neoptera</taxon>
        <taxon>Paraneoptera</taxon>
        <taxon>Thysanoptera</taxon>
        <taxon>Terebrantia</taxon>
        <taxon>Thripoidea</taxon>
        <taxon>Thripidae</taxon>
        <taxon>Frankliniella</taxon>
    </lineage>
</organism>
<dbReference type="AlphaFoldDB" id="A0AAE1LB52"/>